<feature type="domain" description="Reverse transcriptase Ty1/copia-type" evidence="1">
    <location>
        <begin position="5"/>
        <end position="77"/>
    </location>
</feature>
<evidence type="ECO:0000313" key="3">
    <source>
        <dbReference type="Proteomes" id="UP000701853"/>
    </source>
</evidence>
<protein>
    <recommendedName>
        <fullName evidence="1">Reverse transcriptase Ty1/copia-type domain-containing protein</fullName>
    </recommendedName>
</protein>
<dbReference type="Pfam" id="PF07727">
    <property type="entry name" value="RVT_2"/>
    <property type="match status" value="1"/>
</dbReference>
<sequence length="210" mass="23952">MAFLVLYVDNILLIESDVGELSLVKKWLIQQFSMNDLGKASYILGIQIPRDRKNKMIALSQVLYIDKTIEGRELMSKVPYASAVGSLMYAMLCTRPDIFFIVGMVSRYQANPDLKYWQSIQHILKYFKRTGDNMIMYSRENLTPTGYTDSYFQTCKDLRKSTSGNVFVLCDGSIVCRSVKQQTCTAGCTIETRYMATSEAMKEAIWLSIS</sequence>
<dbReference type="InterPro" id="IPR013103">
    <property type="entry name" value="RVT_2"/>
</dbReference>
<dbReference type="EMBL" id="JAHUZN010000006">
    <property type="protein sequence ID" value="KAG8490793.1"/>
    <property type="molecule type" value="Genomic_DNA"/>
</dbReference>
<reference evidence="2 3" key="1">
    <citation type="journal article" date="2021" name="bioRxiv">
        <title>The Gossypium anomalum genome as a resource for cotton improvement and evolutionary analysis of hybrid incompatibility.</title>
        <authorList>
            <person name="Grover C.E."/>
            <person name="Yuan D."/>
            <person name="Arick M.A."/>
            <person name="Miller E.R."/>
            <person name="Hu G."/>
            <person name="Peterson D.G."/>
            <person name="Wendel J.F."/>
            <person name="Udall J.A."/>
        </authorList>
    </citation>
    <scope>NUCLEOTIDE SEQUENCE [LARGE SCALE GENOMIC DNA]</scope>
    <source>
        <strain evidence="2">JFW-Udall</strain>
        <tissue evidence="2">Leaf</tissue>
    </source>
</reference>
<comment type="caution">
    <text evidence="2">The sequence shown here is derived from an EMBL/GenBank/DDBJ whole genome shotgun (WGS) entry which is preliminary data.</text>
</comment>
<organism evidence="2 3">
    <name type="scientific">Gossypium anomalum</name>
    <dbReference type="NCBI Taxonomy" id="47600"/>
    <lineage>
        <taxon>Eukaryota</taxon>
        <taxon>Viridiplantae</taxon>
        <taxon>Streptophyta</taxon>
        <taxon>Embryophyta</taxon>
        <taxon>Tracheophyta</taxon>
        <taxon>Spermatophyta</taxon>
        <taxon>Magnoliopsida</taxon>
        <taxon>eudicotyledons</taxon>
        <taxon>Gunneridae</taxon>
        <taxon>Pentapetalae</taxon>
        <taxon>rosids</taxon>
        <taxon>malvids</taxon>
        <taxon>Malvales</taxon>
        <taxon>Malvaceae</taxon>
        <taxon>Malvoideae</taxon>
        <taxon>Gossypium</taxon>
    </lineage>
</organism>
<dbReference type="Proteomes" id="UP000701853">
    <property type="component" value="Chromosome 6"/>
</dbReference>
<evidence type="ECO:0000259" key="1">
    <source>
        <dbReference type="Pfam" id="PF07727"/>
    </source>
</evidence>
<accession>A0A8J6D4E3</accession>
<gene>
    <name evidence="2" type="ORF">CXB51_013999</name>
</gene>
<keyword evidence="3" id="KW-1185">Reference proteome</keyword>
<name>A0A8J6D4E3_9ROSI</name>
<proteinExistence type="predicted"/>
<dbReference type="PANTHER" id="PTHR11439">
    <property type="entry name" value="GAG-POL-RELATED RETROTRANSPOSON"/>
    <property type="match status" value="1"/>
</dbReference>
<dbReference type="OrthoDB" id="418757at2759"/>
<dbReference type="AlphaFoldDB" id="A0A8J6D4E3"/>
<evidence type="ECO:0000313" key="2">
    <source>
        <dbReference type="EMBL" id="KAG8490793.1"/>
    </source>
</evidence>
<dbReference type="PANTHER" id="PTHR11439:SF467">
    <property type="entry name" value="INTEGRASE CATALYTIC DOMAIN-CONTAINING PROTEIN"/>
    <property type="match status" value="1"/>
</dbReference>